<evidence type="ECO:0000256" key="1">
    <source>
        <dbReference type="SAM" id="MobiDB-lite"/>
    </source>
</evidence>
<feature type="non-terminal residue" evidence="2">
    <location>
        <position position="102"/>
    </location>
</feature>
<sequence>VPKPVTEVGSIDPEAEATSADLLSEVPRTPITPVTTEALTSLHDLIVRDTHALDATNKDRLQKRIQKLATKARRSTKSLVLGKAKVMSFEDLEEARAKRAEK</sequence>
<dbReference type="Proteomes" id="UP000800038">
    <property type="component" value="Unassembled WGS sequence"/>
</dbReference>
<dbReference type="EMBL" id="ML976015">
    <property type="protein sequence ID" value="KAF1944588.1"/>
    <property type="molecule type" value="Genomic_DNA"/>
</dbReference>
<proteinExistence type="predicted"/>
<dbReference type="AlphaFoldDB" id="A0A6A5SXL6"/>
<dbReference type="OrthoDB" id="4357141at2759"/>
<gene>
    <name evidence="2" type="ORF">EJ02DRAFT_321314</name>
</gene>
<reference evidence="2" key="1">
    <citation type="journal article" date="2020" name="Stud. Mycol.">
        <title>101 Dothideomycetes genomes: a test case for predicting lifestyles and emergence of pathogens.</title>
        <authorList>
            <person name="Haridas S."/>
            <person name="Albert R."/>
            <person name="Binder M."/>
            <person name="Bloem J."/>
            <person name="Labutti K."/>
            <person name="Salamov A."/>
            <person name="Andreopoulos B."/>
            <person name="Baker S."/>
            <person name="Barry K."/>
            <person name="Bills G."/>
            <person name="Bluhm B."/>
            <person name="Cannon C."/>
            <person name="Castanera R."/>
            <person name="Culley D."/>
            <person name="Daum C."/>
            <person name="Ezra D."/>
            <person name="Gonzalez J."/>
            <person name="Henrissat B."/>
            <person name="Kuo A."/>
            <person name="Liang C."/>
            <person name="Lipzen A."/>
            <person name="Lutzoni F."/>
            <person name="Magnuson J."/>
            <person name="Mondo S."/>
            <person name="Nolan M."/>
            <person name="Ohm R."/>
            <person name="Pangilinan J."/>
            <person name="Park H.-J."/>
            <person name="Ramirez L."/>
            <person name="Alfaro M."/>
            <person name="Sun H."/>
            <person name="Tritt A."/>
            <person name="Yoshinaga Y."/>
            <person name="Zwiers L.-H."/>
            <person name="Turgeon B."/>
            <person name="Goodwin S."/>
            <person name="Spatafora J."/>
            <person name="Crous P."/>
            <person name="Grigoriev I."/>
        </authorList>
    </citation>
    <scope>NUCLEOTIDE SEQUENCE</scope>
    <source>
        <strain evidence="2">CBS 161.51</strain>
    </source>
</reference>
<protein>
    <submittedName>
        <fullName evidence="2">Uncharacterized protein</fullName>
    </submittedName>
</protein>
<feature type="non-terminal residue" evidence="2">
    <location>
        <position position="1"/>
    </location>
</feature>
<organism evidence="2 3">
    <name type="scientific">Clathrospora elynae</name>
    <dbReference type="NCBI Taxonomy" id="706981"/>
    <lineage>
        <taxon>Eukaryota</taxon>
        <taxon>Fungi</taxon>
        <taxon>Dikarya</taxon>
        <taxon>Ascomycota</taxon>
        <taxon>Pezizomycotina</taxon>
        <taxon>Dothideomycetes</taxon>
        <taxon>Pleosporomycetidae</taxon>
        <taxon>Pleosporales</taxon>
        <taxon>Diademaceae</taxon>
        <taxon>Clathrospora</taxon>
    </lineage>
</organism>
<name>A0A6A5SXL6_9PLEO</name>
<keyword evidence="3" id="KW-1185">Reference proteome</keyword>
<evidence type="ECO:0000313" key="2">
    <source>
        <dbReference type="EMBL" id="KAF1944588.1"/>
    </source>
</evidence>
<evidence type="ECO:0000313" key="3">
    <source>
        <dbReference type="Proteomes" id="UP000800038"/>
    </source>
</evidence>
<accession>A0A6A5SXL6</accession>
<feature type="region of interest" description="Disordered" evidence="1">
    <location>
        <begin position="1"/>
        <end position="29"/>
    </location>
</feature>